<dbReference type="PANTHER" id="PTHR37984">
    <property type="entry name" value="PROTEIN CBG26694"/>
    <property type="match status" value="1"/>
</dbReference>
<sequence>MPLLQRDDEQGPRTRRQVEMDAARQRLEAEDRAGMGATPAAEAPTGPSSEINLAAVLAAMQASMEANQRKLQDLIAANQEEARREQEAARREQEANQRKLQDLIAANQEEARREQVEARRDQEAKQNLILEKIDHGLVTLGEKVKNLTLKVKEVSTRADSLETRIDGHEDRLLDINKKIVKLETREPVAVSAPSHTHCASAAKFDMPRFDGTSSWTAFKYQFQTLVKTNRWDDDQSFAALTLALRGDALLVLENLPPDGRTLERLMEGLDTRYGDKHLEHVFRAQLRERTQRSNESLQQWGVEVERLVRRAYMSMTPEMVEVNLVQAFIDGLRDTEVRATVRLGHHQTLKSAMAHALEVEAVRQDSRTHRVREVVVSPSVQPRHREVASSEKSRYIPTCYGCGEKGHIRTDCPKRKRGSVDSGTQVNEEELKKTVREEEELRRQKEVSRAAAAAEARRQEAEREERERRRQESELAAMRERHLRERVAHISQTAHGQKMLSNINEEFNFVTKHRSGKGHNNADALSRRPCNEDCRHCQQNEAREHVNLIRAEGNFKKSQEEDDDIRPILDWKRSGTRPQWNEVSSHSPVTKSYWAQWDSLVLENDVLCRKWESNDGKEVTTQVIVPRREVVPLLQEIHDGASGGHLGIKKTLLKVRQRYYWLNCREDIEQWCRKCTACASVKGPQTRSRGKLQLYNVGAPWERIAIDVAGPFPVTDDGNKYIVVIQDYFTKWPEVFAIPNQEATTVAKKVVEEVVCRYGAPLEIHSDQGRNFESALFQEMCTLLGIYKTRTTPAHPQSDGMVERFNQTLENHLAKVVDDHQKDWDRYIPLFLMSYRSAVHDSTGHTPARVNFGREMRLPVDTITGVPPDKTKPVTDFVSDLQDQLDEVHKRVRENSLHTSVKMKTRYDRNANAKGFEEGALVWLHNPLRRKGKSPKLQARWEGPYTVIKRINDVTYRIKKGLRGKPKVVHVDRLAPYHGSNNARDEHD</sequence>
<dbReference type="SUPFAM" id="SSF57756">
    <property type="entry name" value="Retrovirus zinc finger-like domains"/>
    <property type="match status" value="1"/>
</dbReference>
<keyword evidence="2" id="KW-0862">Zinc</keyword>
<dbReference type="InterPro" id="IPR054465">
    <property type="entry name" value="Integrase_p58-like_C"/>
</dbReference>
<dbReference type="InterPro" id="IPR041588">
    <property type="entry name" value="Integrase_H2C2"/>
</dbReference>
<evidence type="ECO:0000259" key="6">
    <source>
        <dbReference type="PROSITE" id="PS50994"/>
    </source>
</evidence>
<dbReference type="Gene3D" id="4.10.60.10">
    <property type="entry name" value="Zinc finger, CCHC-type"/>
    <property type="match status" value="1"/>
</dbReference>
<dbReference type="GO" id="GO:0003676">
    <property type="term" value="F:nucleic acid binding"/>
    <property type="evidence" value="ECO:0007669"/>
    <property type="project" value="InterPro"/>
</dbReference>
<dbReference type="SMART" id="SM00343">
    <property type="entry name" value="ZnF_C2HC"/>
    <property type="match status" value="1"/>
</dbReference>
<dbReference type="GO" id="GO:0015074">
    <property type="term" value="P:DNA integration"/>
    <property type="evidence" value="ECO:0007669"/>
    <property type="project" value="InterPro"/>
</dbReference>
<dbReference type="Proteomes" id="UP001231518">
    <property type="component" value="Chromosome 18"/>
</dbReference>
<keyword evidence="8" id="KW-1185">Reference proteome</keyword>
<organism evidence="7 8">
    <name type="scientific">Mythimna separata</name>
    <name type="common">Oriental armyworm</name>
    <name type="synonym">Pseudaletia separata</name>
    <dbReference type="NCBI Taxonomy" id="271217"/>
    <lineage>
        <taxon>Eukaryota</taxon>
        <taxon>Metazoa</taxon>
        <taxon>Ecdysozoa</taxon>
        <taxon>Arthropoda</taxon>
        <taxon>Hexapoda</taxon>
        <taxon>Insecta</taxon>
        <taxon>Pterygota</taxon>
        <taxon>Neoptera</taxon>
        <taxon>Endopterygota</taxon>
        <taxon>Lepidoptera</taxon>
        <taxon>Glossata</taxon>
        <taxon>Ditrysia</taxon>
        <taxon>Noctuoidea</taxon>
        <taxon>Noctuidae</taxon>
        <taxon>Noctuinae</taxon>
        <taxon>Hadenini</taxon>
        <taxon>Mythimna</taxon>
    </lineage>
</organism>
<dbReference type="Pfam" id="PF22938">
    <property type="entry name" value="Integrase_p58_C"/>
    <property type="match status" value="1"/>
</dbReference>
<dbReference type="EMBL" id="JARGEI010000016">
    <property type="protein sequence ID" value="KAJ8717937.1"/>
    <property type="molecule type" value="Genomic_DNA"/>
</dbReference>
<evidence type="ECO:0000313" key="8">
    <source>
        <dbReference type="Proteomes" id="UP001231518"/>
    </source>
</evidence>
<evidence type="ECO:0000256" key="3">
    <source>
        <dbReference type="SAM" id="Coils"/>
    </source>
</evidence>
<dbReference type="FunFam" id="3.30.420.10:FF:000032">
    <property type="entry name" value="Retrovirus-related Pol polyprotein from transposon 297-like Protein"/>
    <property type="match status" value="1"/>
</dbReference>
<evidence type="ECO:0000256" key="1">
    <source>
        <dbReference type="ARBA" id="ARBA00012493"/>
    </source>
</evidence>
<dbReference type="PANTHER" id="PTHR37984:SF15">
    <property type="entry name" value="INTEGRASE CATALYTIC DOMAIN-CONTAINING PROTEIN"/>
    <property type="match status" value="1"/>
</dbReference>
<dbReference type="AlphaFoldDB" id="A0AAD7YIV9"/>
<gene>
    <name evidence="7" type="ORF">PYW07_005867</name>
</gene>
<protein>
    <recommendedName>
        <fullName evidence="1">RNA-directed DNA polymerase</fullName>
        <ecNumber evidence="1">2.7.7.49</ecNumber>
    </recommendedName>
</protein>
<feature type="domain" description="CCHC-type" evidence="5">
    <location>
        <begin position="399"/>
        <end position="414"/>
    </location>
</feature>
<feature type="compositionally biased region" description="Basic and acidic residues" evidence="4">
    <location>
        <begin position="429"/>
        <end position="448"/>
    </location>
</feature>
<accession>A0AAD7YIV9</accession>
<dbReference type="Pfam" id="PF00098">
    <property type="entry name" value="zf-CCHC"/>
    <property type="match status" value="1"/>
</dbReference>
<keyword evidence="2" id="KW-0479">Metal-binding</keyword>
<dbReference type="PROSITE" id="PS50158">
    <property type="entry name" value="ZF_CCHC"/>
    <property type="match status" value="1"/>
</dbReference>
<dbReference type="PROSITE" id="PS50994">
    <property type="entry name" value="INTEGRASE"/>
    <property type="match status" value="1"/>
</dbReference>
<feature type="compositionally biased region" description="Low complexity" evidence="4">
    <location>
        <begin position="36"/>
        <end position="48"/>
    </location>
</feature>
<feature type="region of interest" description="Disordered" evidence="4">
    <location>
        <begin position="1"/>
        <end position="48"/>
    </location>
</feature>
<evidence type="ECO:0000259" key="5">
    <source>
        <dbReference type="PROSITE" id="PS50158"/>
    </source>
</evidence>
<keyword evidence="3" id="KW-0175">Coiled coil</keyword>
<dbReference type="Pfam" id="PF00665">
    <property type="entry name" value="rve"/>
    <property type="match status" value="1"/>
</dbReference>
<feature type="compositionally biased region" description="Basic and acidic residues" evidence="4">
    <location>
        <begin position="1"/>
        <end position="33"/>
    </location>
</feature>
<feature type="compositionally biased region" description="Basic and acidic residues" evidence="4">
    <location>
        <begin position="455"/>
        <end position="475"/>
    </location>
</feature>
<feature type="coiled-coil region" evidence="3">
    <location>
        <begin position="57"/>
        <end position="185"/>
    </location>
</feature>
<dbReference type="InterPro" id="IPR036875">
    <property type="entry name" value="Znf_CCHC_sf"/>
</dbReference>
<keyword evidence="2" id="KW-0863">Zinc-finger</keyword>
<dbReference type="Pfam" id="PF17921">
    <property type="entry name" value="Integrase_H2C2"/>
    <property type="match status" value="1"/>
</dbReference>
<dbReference type="SUPFAM" id="SSF53098">
    <property type="entry name" value="Ribonuclease H-like"/>
    <property type="match status" value="1"/>
</dbReference>
<dbReference type="InterPro" id="IPR012337">
    <property type="entry name" value="RNaseH-like_sf"/>
</dbReference>
<comment type="caution">
    <text evidence="7">The sequence shown here is derived from an EMBL/GenBank/DDBJ whole genome shotgun (WGS) entry which is preliminary data.</text>
</comment>
<dbReference type="GO" id="GO:0003964">
    <property type="term" value="F:RNA-directed DNA polymerase activity"/>
    <property type="evidence" value="ECO:0007669"/>
    <property type="project" value="UniProtKB-EC"/>
</dbReference>
<feature type="domain" description="Integrase catalytic" evidence="6">
    <location>
        <begin position="696"/>
        <end position="855"/>
    </location>
</feature>
<evidence type="ECO:0000256" key="4">
    <source>
        <dbReference type="SAM" id="MobiDB-lite"/>
    </source>
</evidence>
<dbReference type="FunFam" id="1.10.340.70:FF:000001">
    <property type="entry name" value="Retrovirus-related Pol polyprotein from transposon gypsy-like Protein"/>
    <property type="match status" value="1"/>
</dbReference>
<proteinExistence type="predicted"/>
<reference evidence="7" key="1">
    <citation type="submission" date="2023-03" db="EMBL/GenBank/DDBJ databases">
        <title>Chromosome-level genomes of two armyworms, Mythimna separata and Mythimna loreyi, provide insights into the biosynthesis and reception of sex pheromones.</title>
        <authorList>
            <person name="Zhao H."/>
        </authorList>
    </citation>
    <scope>NUCLEOTIDE SEQUENCE</scope>
    <source>
        <strain evidence="7">BeijingLab</strain>
        <tissue evidence="7">Pupa</tissue>
    </source>
</reference>
<name>A0AAD7YIV9_MYTSE</name>
<dbReference type="InterPro" id="IPR036397">
    <property type="entry name" value="RNaseH_sf"/>
</dbReference>
<dbReference type="InterPro" id="IPR001584">
    <property type="entry name" value="Integrase_cat-core"/>
</dbReference>
<dbReference type="Gene3D" id="1.10.340.70">
    <property type="match status" value="1"/>
</dbReference>
<dbReference type="GO" id="GO:0008270">
    <property type="term" value="F:zinc ion binding"/>
    <property type="evidence" value="ECO:0007669"/>
    <property type="project" value="UniProtKB-KW"/>
</dbReference>
<dbReference type="EC" id="2.7.7.49" evidence="1"/>
<dbReference type="InterPro" id="IPR050951">
    <property type="entry name" value="Retrovirus_Pol_polyprotein"/>
</dbReference>
<dbReference type="Gene3D" id="3.30.420.10">
    <property type="entry name" value="Ribonuclease H-like superfamily/Ribonuclease H"/>
    <property type="match status" value="1"/>
</dbReference>
<feature type="region of interest" description="Disordered" evidence="4">
    <location>
        <begin position="413"/>
        <end position="475"/>
    </location>
</feature>
<evidence type="ECO:0000256" key="2">
    <source>
        <dbReference type="PROSITE-ProRule" id="PRU00047"/>
    </source>
</evidence>
<dbReference type="InterPro" id="IPR001878">
    <property type="entry name" value="Znf_CCHC"/>
</dbReference>
<evidence type="ECO:0000313" key="7">
    <source>
        <dbReference type="EMBL" id="KAJ8717937.1"/>
    </source>
</evidence>